<evidence type="ECO:0000313" key="3">
    <source>
        <dbReference type="EMBL" id="AAL58145.1"/>
    </source>
</evidence>
<proteinExistence type="predicted"/>
<evidence type="ECO:0000256" key="2">
    <source>
        <dbReference type="SAM" id="SignalP"/>
    </source>
</evidence>
<name>Q8W2W6_ORYSJ</name>
<accession>Q8W2W6</accession>
<sequence length="206" mass="21402">MFALPLVAIVAKLLYIASRPLPRLHHRVAMEPWSSGRRTPEATGEGPRPRLRRLDDVLPGGVVDEGGSSGRDVVKLPLTAPSRRQASCSLLAGSLADGAAAPLRRALAAGPPAAAPPCAWQPRRASLRAGRGGRHASLPRAPADPPPRLPARARLHRLRRALARGSCPALPPPLVACAAATACNLAIAFGVEIGSSGQGLGICLFH</sequence>
<evidence type="ECO:0000256" key="1">
    <source>
        <dbReference type="SAM" id="MobiDB-lite"/>
    </source>
</evidence>
<evidence type="ECO:0000313" key="4">
    <source>
        <dbReference type="Proteomes" id="UP000000763"/>
    </source>
</evidence>
<protein>
    <submittedName>
        <fullName evidence="3">Hyperpolarization-activated cation channel protein</fullName>
    </submittedName>
</protein>
<feature type="signal peptide" evidence="2">
    <location>
        <begin position="1"/>
        <end position="18"/>
    </location>
</feature>
<gene>
    <name evidence="3" type="primary">OSJNBb0076H04.7</name>
</gene>
<feature type="compositionally biased region" description="Low complexity" evidence="1">
    <location>
        <begin position="129"/>
        <end position="141"/>
    </location>
</feature>
<feature type="region of interest" description="Disordered" evidence="1">
    <location>
        <begin position="129"/>
        <end position="149"/>
    </location>
</feature>
<feature type="chain" id="PRO_5004317162" evidence="2">
    <location>
        <begin position="19"/>
        <end position="206"/>
    </location>
</feature>
<keyword evidence="2" id="KW-0732">Signal</keyword>
<reference evidence="4" key="1">
    <citation type="journal article" date="2005" name="Nature">
        <title>The map-based sequence of the rice genome.</title>
        <authorList>
            <consortium name="International rice genome sequencing project (IRGSP)"/>
            <person name="Matsumoto T."/>
            <person name="Wu J."/>
            <person name="Kanamori H."/>
            <person name="Katayose Y."/>
            <person name="Fujisawa M."/>
            <person name="Namiki N."/>
            <person name="Mizuno H."/>
            <person name="Yamamoto K."/>
            <person name="Antonio B.A."/>
            <person name="Baba T."/>
            <person name="Sakata K."/>
            <person name="Nagamura Y."/>
            <person name="Aoki H."/>
            <person name="Arikawa K."/>
            <person name="Arita K."/>
            <person name="Bito T."/>
            <person name="Chiden Y."/>
            <person name="Fujitsuka N."/>
            <person name="Fukunaka R."/>
            <person name="Hamada M."/>
            <person name="Harada C."/>
            <person name="Hayashi A."/>
            <person name="Hijishita S."/>
            <person name="Honda M."/>
            <person name="Hosokawa S."/>
            <person name="Ichikawa Y."/>
            <person name="Idonuma A."/>
            <person name="Iijima M."/>
            <person name="Ikeda M."/>
            <person name="Ikeno M."/>
            <person name="Ito K."/>
            <person name="Ito S."/>
            <person name="Ito T."/>
            <person name="Ito Y."/>
            <person name="Ito Y."/>
            <person name="Iwabuchi A."/>
            <person name="Kamiya K."/>
            <person name="Karasawa W."/>
            <person name="Kurita K."/>
            <person name="Katagiri S."/>
            <person name="Kikuta A."/>
            <person name="Kobayashi H."/>
            <person name="Kobayashi N."/>
            <person name="Machita K."/>
            <person name="Maehara T."/>
            <person name="Masukawa M."/>
            <person name="Mizubayashi T."/>
            <person name="Mukai Y."/>
            <person name="Nagasaki H."/>
            <person name="Nagata Y."/>
            <person name="Naito S."/>
            <person name="Nakashima M."/>
            <person name="Nakama Y."/>
            <person name="Nakamichi Y."/>
            <person name="Nakamura M."/>
            <person name="Meguro A."/>
            <person name="Negishi M."/>
            <person name="Ohta I."/>
            <person name="Ohta T."/>
            <person name="Okamoto M."/>
            <person name="Ono N."/>
            <person name="Saji S."/>
            <person name="Sakaguchi M."/>
            <person name="Sakai K."/>
            <person name="Shibata M."/>
            <person name="Shimokawa T."/>
            <person name="Song J."/>
            <person name="Takazaki Y."/>
            <person name="Terasawa K."/>
            <person name="Tsugane M."/>
            <person name="Tsuji K."/>
            <person name="Ueda S."/>
            <person name="Waki K."/>
            <person name="Yamagata H."/>
            <person name="Yamamoto M."/>
            <person name="Yamamoto S."/>
            <person name="Yamane H."/>
            <person name="Yoshiki S."/>
            <person name="Yoshihara R."/>
            <person name="Yukawa K."/>
            <person name="Zhong H."/>
            <person name="Yano M."/>
            <person name="Yuan Q."/>
            <person name="Ouyang S."/>
            <person name="Liu J."/>
            <person name="Jones K.M."/>
            <person name="Gansberger K."/>
            <person name="Moffat K."/>
            <person name="Hill J."/>
            <person name="Bera J."/>
            <person name="Fadrosh D."/>
            <person name="Jin S."/>
            <person name="Johri S."/>
            <person name="Kim M."/>
            <person name="Overton L."/>
            <person name="Reardon M."/>
            <person name="Tsitrin T."/>
            <person name="Vuong H."/>
            <person name="Weaver B."/>
            <person name="Ciecko A."/>
            <person name="Tallon L."/>
            <person name="Jackson J."/>
            <person name="Pai G."/>
            <person name="Aken S.V."/>
            <person name="Utterback T."/>
            <person name="Reidmuller S."/>
            <person name="Feldblyum T."/>
            <person name="Hsiao J."/>
            <person name="Zismann V."/>
            <person name="Iobst S."/>
            <person name="de Vazeille A.R."/>
            <person name="Buell C.R."/>
            <person name="Ying K."/>
            <person name="Li Y."/>
            <person name="Lu T."/>
            <person name="Huang Y."/>
            <person name="Zhao Q."/>
            <person name="Feng Q."/>
            <person name="Zhang L."/>
            <person name="Zhu J."/>
            <person name="Weng Q."/>
            <person name="Mu J."/>
            <person name="Lu Y."/>
            <person name="Fan D."/>
            <person name="Liu Y."/>
            <person name="Guan J."/>
            <person name="Zhang Y."/>
            <person name="Yu S."/>
            <person name="Liu X."/>
            <person name="Zhang Y."/>
            <person name="Hong G."/>
            <person name="Han B."/>
            <person name="Choisne N."/>
            <person name="Demange N."/>
            <person name="Orjeda G."/>
            <person name="Samain S."/>
            <person name="Cattolico L."/>
            <person name="Pelletier E."/>
            <person name="Couloux A."/>
            <person name="Segurens B."/>
            <person name="Wincker P."/>
            <person name="D'Hont A."/>
            <person name="Scarpelli C."/>
            <person name="Weissenbach J."/>
            <person name="Salanoubat M."/>
            <person name="Quetier F."/>
            <person name="Yu Y."/>
            <person name="Kim H.R."/>
            <person name="Rambo T."/>
            <person name="Currie J."/>
            <person name="Collura K."/>
            <person name="Luo M."/>
            <person name="Yang T."/>
            <person name="Ammiraju J.S.S."/>
            <person name="Engler F."/>
            <person name="Soderlund C."/>
            <person name="Wing R.A."/>
            <person name="Palmer L.E."/>
            <person name="de la Bastide M."/>
            <person name="Spiegel L."/>
            <person name="Nascimento L."/>
            <person name="Zutavern T."/>
            <person name="O'Shaughnessy A."/>
            <person name="Dike S."/>
            <person name="Dedhia N."/>
            <person name="Preston R."/>
            <person name="Balija V."/>
            <person name="McCombie W.R."/>
            <person name="Chow T."/>
            <person name="Chen H."/>
            <person name="Chung M."/>
            <person name="Chen C."/>
            <person name="Shaw J."/>
            <person name="Wu H."/>
            <person name="Hsiao K."/>
            <person name="Chao Y."/>
            <person name="Chu M."/>
            <person name="Cheng C."/>
            <person name="Hour A."/>
            <person name="Lee P."/>
            <person name="Lin S."/>
            <person name="Lin Y."/>
            <person name="Liou J."/>
            <person name="Liu S."/>
            <person name="Hsing Y."/>
            <person name="Raghuvanshi S."/>
            <person name="Mohanty A."/>
            <person name="Bharti A.K."/>
            <person name="Gaur A."/>
            <person name="Gupta V."/>
            <person name="Kumar D."/>
            <person name="Ravi V."/>
            <person name="Vij S."/>
            <person name="Kapur A."/>
            <person name="Khurana P."/>
            <person name="Khurana P."/>
            <person name="Khurana J.P."/>
            <person name="Tyagi A.K."/>
            <person name="Gaikwad K."/>
            <person name="Singh A."/>
            <person name="Dalal V."/>
            <person name="Srivastava S."/>
            <person name="Dixit A."/>
            <person name="Pal A.K."/>
            <person name="Ghazi I.A."/>
            <person name="Yadav M."/>
            <person name="Pandit A."/>
            <person name="Bhargava A."/>
            <person name="Sureshbabu K."/>
            <person name="Batra K."/>
            <person name="Sharma T.R."/>
            <person name="Mohapatra T."/>
            <person name="Singh N.K."/>
            <person name="Messing J."/>
            <person name="Nelson A.B."/>
            <person name="Fuks G."/>
            <person name="Kavchok S."/>
            <person name="Keizer G."/>
            <person name="Linton E."/>
            <person name="Llaca V."/>
            <person name="Song R."/>
            <person name="Tanyolac B."/>
            <person name="Young S."/>
            <person name="Ho-Il K."/>
            <person name="Hahn J.H."/>
            <person name="Sangsakoo G."/>
            <person name="Vanavichit A."/>
            <person name="de Mattos Luiz.A.T."/>
            <person name="Zimmer P.D."/>
            <person name="Malone G."/>
            <person name="Dellagostin O."/>
            <person name="de Oliveira A.C."/>
            <person name="Bevan M."/>
            <person name="Bancroft I."/>
            <person name="Minx P."/>
            <person name="Cordum H."/>
            <person name="Wilson R."/>
            <person name="Cheng Z."/>
            <person name="Jin W."/>
            <person name="Jiang J."/>
            <person name="Leong S.A."/>
            <person name="Iwama H."/>
            <person name="Gojobori T."/>
            <person name="Itoh T."/>
            <person name="Niimura Y."/>
            <person name="Fujii Y."/>
            <person name="Habara T."/>
            <person name="Sakai H."/>
            <person name="Sato Y."/>
            <person name="Wilson G."/>
            <person name="Kumar K."/>
            <person name="McCouch S."/>
            <person name="Juretic N."/>
            <person name="Hoen D."/>
            <person name="Wright S."/>
            <person name="Bruskiewich R."/>
            <person name="Bureau T."/>
            <person name="Miyao A."/>
            <person name="Hirochika H."/>
            <person name="Nishikawa T."/>
            <person name="Kadowaki K."/>
            <person name="Sugiura M."/>
            <person name="Burr B."/>
            <person name="Sasaki T."/>
        </authorList>
    </citation>
    <scope>NUCLEOTIDE SEQUENCE [LARGE SCALE GENOMIC DNA]</scope>
    <source>
        <strain evidence="4">cv. Nipponbare</strain>
    </source>
</reference>
<feature type="region of interest" description="Disordered" evidence="1">
    <location>
        <begin position="33"/>
        <end position="69"/>
    </location>
</feature>
<dbReference type="EMBL" id="AC093093">
    <property type="protein sequence ID" value="AAL58145.1"/>
    <property type="molecule type" value="Genomic_DNA"/>
</dbReference>
<organism evidence="3 4">
    <name type="scientific">Oryza sativa subsp. japonica</name>
    <name type="common">Rice</name>
    <dbReference type="NCBI Taxonomy" id="39947"/>
    <lineage>
        <taxon>Eukaryota</taxon>
        <taxon>Viridiplantae</taxon>
        <taxon>Streptophyta</taxon>
        <taxon>Embryophyta</taxon>
        <taxon>Tracheophyta</taxon>
        <taxon>Spermatophyta</taxon>
        <taxon>Magnoliopsida</taxon>
        <taxon>Liliopsida</taxon>
        <taxon>Poales</taxon>
        <taxon>Poaceae</taxon>
        <taxon>BOP clade</taxon>
        <taxon>Oryzoideae</taxon>
        <taxon>Oryzeae</taxon>
        <taxon>Oryzinae</taxon>
        <taxon>Oryza</taxon>
        <taxon>Oryza sativa</taxon>
    </lineage>
</organism>
<reference evidence="4" key="2">
    <citation type="journal article" date="2008" name="Nucleic Acids Res.">
        <title>The rice annotation project database (RAP-DB): 2008 update.</title>
        <authorList>
            <consortium name="The rice annotation project (RAP)"/>
        </authorList>
    </citation>
    <scope>GENOME REANNOTATION</scope>
    <source>
        <strain evidence="4">cv. Nipponbare</strain>
    </source>
</reference>
<dbReference type="Proteomes" id="UP000000763">
    <property type="component" value="Chromosome 10"/>
</dbReference>
<dbReference type="AlphaFoldDB" id="Q8W2W6"/>